<dbReference type="InterPro" id="IPR036388">
    <property type="entry name" value="WH-like_DNA-bd_sf"/>
</dbReference>
<accession>A0ABQ6F6B0</accession>
<name>A0ABQ6F6B0_9RHOO</name>
<dbReference type="EMBL" id="BSPX01000002">
    <property type="protein sequence ID" value="GLT20796.1"/>
    <property type="molecule type" value="Genomic_DNA"/>
</dbReference>
<comment type="caution">
    <text evidence="3">The sequence shown here is derived from an EMBL/GenBank/DDBJ whole genome shotgun (WGS) entry which is preliminary data.</text>
</comment>
<evidence type="ECO:0000313" key="3">
    <source>
        <dbReference type="EMBL" id="GLT20796.1"/>
    </source>
</evidence>
<sequence length="187" mass="20248">MPTQQQIAEHLGLDQSAVSRHLGALGLDWKAATLDEVRVAYIKHLRAVAAGHMSQDGVDLTYERAMTERVERELKLLTLAEKRGQVVNVEQLEPELSRMIGAFRTALLSRDDKLKAELDALYGVEIDIGLLNDYTYSALRQLARYDAERASLDASSAGPARAAGQDGDDGMGEGSAKALGEGERAPG</sequence>
<protein>
    <recommendedName>
        <fullName evidence="2">HTH arsR-type domain-containing protein</fullName>
    </recommendedName>
</protein>
<evidence type="ECO:0000313" key="4">
    <source>
        <dbReference type="Proteomes" id="UP001157167"/>
    </source>
</evidence>
<feature type="domain" description="HTH arsR-type" evidence="2">
    <location>
        <begin position="6"/>
        <end position="25"/>
    </location>
</feature>
<dbReference type="RefSeq" id="WP_284186388.1">
    <property type="nucleotide sequence ID" value="NZ_BSPX01000002.1"/>
</dbReference>
<dbReference type="Pfam" id="PF01022">
    <property type="entry name" value="HTH_5"/>
    <property type="match status" value="1"/>
</dbReference>
<reference evidence="4" key="1">
    <citation type="journal article" date="2019" name="Int. J. Syst. Evol. Microbiol.">
        <title>The Global Catalogue of Microorganisms (GCM) 10K type strain sequencing project: providing services to taxonomists for standard genome sequencing and annotation.</title>
        <authorList>
            <consortium name="The Broad Institute Genomics Platform"/>
            <consortium name="The Broad Institute Genome Sequencing Center for Infectious Disease"/>
            <person name="Wu L."/>
            <person name="Ma J."/>
        </authorList>
    </citation>
    <scope>NUCLEOTIDE SEQUENCE [LARGE SCALE GENOMIC DNA]</scope>
    <source>
        <strain evidence="4">NBRC 102407</strain>
    </source>
</reference>
<dbReference type="Gene3D" id="1.10.10.10">
    <property type="entry name" value="Winged helix-like DNA-binding domain superfamily/Winged helix DNA-binding domain"/>
    <property type="match status" value="1"/>
</dbReference>
<feature type="region of interest" description="Disordered" evidence="1">
    <location>
        <begin position="151"/>
        <end position="187"/>
    </location>
</feature>
<gene>
    <name evidence="3" type="ORF">GCM10007933_02480</name>
</gene>
<evidence type="ECO:0000256" key="1">
    <source>
        <dbReference type="SAM" id="MobiDB-lite"/>
    </source>
</evidence>
<organism evidence="3 4">
    <name type="scientific">Zoogloea oryzae</name>
    <dbReference type="NCBI Taxonomy" id="310767"/>
    <lineage>
        <taxon>Bacteria</taxon>
        <taxon>Pseudomonadati</taxon>
        <taxon>Pseudomonadota</taxon>
        <taxon>Betaproteobacteria</taxon>
        <taxon>Rhodocyclales</taxon>
        <taxon>Zoogloeaceae</taxon>
        <taxon>Zoogloea</taxon>
    </lineage>
</organism>
<dbReference type="Proteomes" id="UP001157167">
    <property type="component" value="Unassembled WGS sequence"/>
</dbReference>
<keyword evidence="4" id="KW-1185">Reference proteome</keyword>
<evidence type="ECO:0000259" key="2">
    <source>
        <dbReference type="Pfam" id="PF01022"/>
    </source>
</evidence>
<dbReference type="InterPro" id="IPR001845">
    <property type="entry name" value="HTH_ArsR_DNA-bd_dom"/>
</dbReference>
<proteinExistence type="predicted"/>